<sequence>MKPFRFQKLDFIHWWSATSNSASKESACVRQSAKTRSPILLITISIAALTGTIGHRFYNEPKLAIGTPAPQTIRAPADATVEDQLATEAARKEASQSSLSIFMVNQAQTRQIKANFKRTLAEVQKTRQAAGPLPYVDPGVLSTSVQVYLRRMDSTDFQALRKELDRRPPQRPEQPSLEAQKAWEQLLDYRDQDSEDLSWSQLMQRLSQAQRRYQTAVRESRLPASEIHLILSPVDQVWKDAPQQLTAVQDRMLAQGIPPGLPPQVLRQAIQLNLADLNPDIQAAGMPLLRSLLMPNLSIDPAGTLRQREQAAQTVQPVTVSVTEGETIVTAGAPITQANFVLLDHFGLSKRGINGGGLALMVTLVSGAIAIFWLIQTRVRPSLSRRDYILILLLSLTVPLIPWAFELSYASLPAVGLLVGSFYGSILGATVIILLTALMPLGLGGGLSTLLAIAAGSLVGSIFASRPRAREELALLGLVVAVTQGLTAFVLLTATGVALASALGTAALQGLIGMGWSVIALGVSPYLENLFDLVTPIRLAELANPNRPLLKRLAQEAPGTFQHTLFVATLAEAGARALGGNVELVRTGTLYHDIGKMHDAQAFIENQMQGKNLHEQLNDPWQSADIIIKHVTEGLVMARRCRLPKAVRAFIPEHQGTMAVAYFHHQAQEIVANDPEREAVNEADFRYAGPIPQSRETGIVMLADSCEAALRSLKDATPDTAKQTVNKIFKARWQDEQLVDSQLTRENLNTLLDVFIDVWMQFHHKRIPYPMSNLPTIGRQNM</sequence>
<dbReference type="Proteomes" id="UP000248857">
    <property type="component" value="Unassembled WGS sequence"/>
</dbReference>
<dbReference type="AlphaFoldDB" id="A0A2W1JWS3"/>
<feature type="transmembrane region" description="Helical" evidence="1">
    <location>
        <begin position="441"/>
        <end position="463"/>
    </location>
</feature>
<dbReference type="Pfam" id="PF01966">
    <property type="entry name" value="HD"/>
    <property type="match status" value="1"/>
</dbReference>
<dbReference type="PANTHER" id="PTHR36442">
    <property type="entry name" value="CYCLIC-DI-AMP PHOSPHODIESTERASE PGPH"/>
    <property type="match status" value="1"/>
</dbReference>
<dbReference type="InterPro" id="IPR052722">
    <property type="entry name" value="PgpH_phosphodiesterase"/>
</dbReference>
<dbReference type="EC" id="3.1.4.-" evidence="3"/>
<feature type="transmembrane region" description="Helical" evidence="1">
    <location>
        <begin position="411"/>
        <end position="434"/>
    </location>
</feature>
<organism evidence="3 4">
    <name type="scientific">Acaryochloris thomasi RCC1774</name>
    <dbReference type="NCBI Taxonomy" id="1764569"/>
    <lineage>
        <taxon>Bacteria</taxon>
        <taxon>Bacillati</taxon>
        <taxon>Cyanobacteriota</taxon>
        <taxon>Cyanophyceae</taxon>
        <taxon>Acaryochloridales</taxon>
        <taxon>Acaryochloridaceae</taxon>
        <taxon>Acaryochloris</taxon>
        <taxon>Acaryochloris thomasi</taxon>
    </lineage>
</organism>
<dbReference type="InterPro" id="IPR003607">
    <property type="entry name" value="HD/PDEase_dom"/>
</dbReference>
<evidence type="ECO:0000256" key="1">
    <source>
        <dbReference type="SAM" id="Phobius"/>
    </source>
</evidence>
<dbReference type="Pfam" id="PF07698">
    <property type="entry name" value="7TM-7TMR_HD"/>
    <property type="match status" value="1"/>
</dbReference>
<feature type="transmembrane region" description="Helical" evidence="1">
    <location>
        <begin position="506"/>
        <end position="527"/>
    </location>
</feature>
<dbReference type="SUPFAM" id="SSF109604">
    <property type="entry name" value="HD-domain/PDEase-like"/>
    <property type="match status" value="1"/>
</dbReference>
<feature type="transmembrane region" description="Helical" evidence="1">
    <location>
        <begin position="355"/>
        <end position="375"/>
    </location>
</feature>
<keyword evidence="1" id="KW-0472">Membrane</keyword>
<dbReference type="SMART" id="SM00471">
    <property type="entry name" value="HDc"/>
    <property type="match status" value="1"/>
</dbReference>
<evidence type="ECO:0000259" key="2">
    <source>
        <dbReference type="SMART" id="SM00471"/>
    </source>
</evidence>
<keyword evidence="1" id="KW-1133">Transmembrane helix</keyword>
<dbReference type="PANTHER" id="PTHR36442:SF1">
    <property type="entry name" value="CYCLIC-DI-AMP PHOSPHODIESTERASE PGPH"/>
    <property type="match status" value="1"/>
</dbReference>
<feature type="transmembrane region" description="Helical" evidence="1">
    <location>
        <begin position="475"/>
        <end position="499"/>
    </location>
</feature>
<proteinExistence type="predicted"/>
<dbReference type="Pfam" id="PF07697">
    <property type="entry name" value="7TMR-HDED"/>
    <property type="match status" value="1"/>
</dbReference>
<accession>A0A2W1JWS3</accession>
<dbReference type="NCBIfam" id="TIGR00277">
    <property type="entry name" value="HDIG"/>
    <property type="match status" value="1"/>
</dbReference>
<dbReference type="Gene3D" id="1.10.3210.10">
    <property type="entry name" value="Hypothetical protein af1432"/>
    <property type="match status" value="1"/>
</dbReference>
<dbReference type="InterPro" id="IPR011624">
    <property type="entry name" value="Metal-dep_PHydrolase_7TM_extra"/>
</dbReference>
<evidence type="ECO:0000313" key="4">
    <source>
        <dbReference type="Proteomes" id="UP000248857"/>
    </source>
</evidence>
<keyword evidence="3" id="KW-0378">Hydrolase</keyword>
<dbReference type="InterPro" id="IPR011621">
    <property type="entry name" value="Metal-dep_PHydrolase_7TM_intra"/>
</dbReference>
<dbReference type="RefSeq" id="WP_233501546.1">
    <property type="nucleotide sequence ID" value="NZ_CAWNWM010000006.1"/>
</dbReference>
<keyword evidence="4" id="KW-1185">Reference proteome</keyword>
<gene>
    <name evidence="3" type="primary">pgpH</name>
    <name evidence="3" type="ORF">C1752_02356</name>
</gene>
<protein>
    <submittedName>
        <fullName evidence="3">Cyclic-di-AMP phosphodiesterase PgpH</fullName>
        <ecNumber evidence="3">3.1.4.-</ecNumber>
    </submittedName>
</protein>
<dbReference type="InterPro" id="IPR006674">
    <property type="entry name" value="HD_domain"/>
</dbReference>
<dbReference type="EMBL" id="PQWO01000006">
    <property type="protein sequence ID" value="PZD73151.1"/>
    <property type="molecule type" value="Genomic_DNA"/>
</dbReference>
<dbReference type="InterPro" id="IPR006675">
    <property type="entry name" value="HDIG_dom"/>
</dbReference>
<reference evidence="3 4" key="1">
    <citation type="journal article" date="2018" name="Sci. Rep.">
        <title>A novel species of the marine cyanobacterium Acaryochloris with a unique pigment content and lifestyle.</title>
        <authorList>
            <person name="Partensky F."/>
            <person name="Six C."/>
            <person name="Ratin M."/>
            <person name="Garczarek L."/>
            <person name="Vaulot D."/>
            <person name="Probert I."/>
            <person name="Calteau A."/>
            <person name="Gourvil P."/>
            <person name="Marie D."/>
            <person name="Grebert T."/>
            <person name="Bouchier C."/>
            <person name="Le Panse S."/>
            <person name="Gachenot M."/>
            <person name="Rodriguez F."/>
            <person name="Garrido J.L."/>
        </authorList>
    </citation>
    <scope>NUCLEOTIDE SEQUENCE [LARGE SCALE GENOMIC DNA]</scope>
    <source>
        <strain evidence="3 4">RCC1774</strain>
    </source>
</reference>
<dbReference type="GO" id="GO:0016787">
    <property type="term" value="F:hydrolase activity"/>
    <property type="evidence" value="ECO:0007669"/>
    <property type="project" value="UniProtKB-KW"/>
</dbReference>
<dbReference type="CDD" id="cd00077">
    <property type="entry name" value="HDc"/>
    <property type="match status" value="1"/>
</dbReference>
<name>A0A2W1JWS3_9CYAN</name>
<keyword evidence="1" id="KW-0812">Transmembrane</keyword>
<comment type="caution">
    <text evidence="3">The sequence shown here is derived from an EMBL/GenBank/DDBJ whole genome shotgun (WGS) entry which is preliminary data.</text>
</comment>
<evidence type="ECO:0000313" key="3">
    <source>
        <dbReference type="EMBL" id="PZD73151.1"/>
    </source>
</evidence>
<feature type="transmembrane region" description="Helical" evidence="1">
    <location>
        <begin position="387"/>
        <end position="405"/>
    </location>
</feature>
<feature type="domain" description="HD/PDEase" evidence="2">
    <location>
        <begin position="556"/>
        <end position="718"/>
    </location>
</feature>